<evidence type="ECO:0000313" key="3">
    <source>
        <dbReference type="Proteomes" id="UP000325081"/>
    </source>
</evidence>
<dbReference type="Proteomes" id="UP000325081">
    <property type="component" value="Unassembled WGS sequence"/>
</dbReference>
<gene>
    <name evidence="2" type="ORF">STAS_16969</name>
</gene>
<protein>
    <submittedName>
        <fullName evidence="2">DNA glycosylase superfamily protein</fullName>
    </submittedName>
</protein>
<name>A0A5A7Q4Z6_STRAF</name>
<feature type="region of interest" description="Disordered" evidence="1">
    <location>
        <begin position="1"/>
        <end position="74"/>
    </location>
</feature>
<feature type="compositionally biased region" description="Basic residues" evidence="1">
    <location>
        <begin position="18"/>
        <end position="35"/>
    </location>
</feature>
<sequence>MSSATRMPPERLPPLSRRPPRSTRGTCRRHDRRRSPPCTRGTSSSSPGGGGAPRRILPPHHLLPLPRLLRNPDRNLNRNSKLARSFASYAGGDACFRRLIFCPFLSFY</sequence>
<feature type="compositionally biased region" description="Low complexity" evidence="1">
    <location>
        <begin position="36"/>
        <end position="46"/>
    </location>
</feature>
<feature type="compositionally biased region" description="Low complexity" evidence="1">
    <location>
        <begin position="53"/>
        <end position="69"/>
    </location>
</feature>
<accession>A0A5A7Q4Z6</accession>
<proteinExistence type="predicted"/>
<comment type="caution">
    <text evidence="2">The sequence shown here is derived from an EMBL/GenBank/DDBJ whole genome shotgun (WGS) entry which is preliminary data.</text>
</comment>
<dbReference type="EMBL" id="BKCP01005849">
    <property type="protein sequence ID" value="GER40303.1"/>
    <property type="molecule type" value="Genomic_DNA"/>
</dbReference>
<reference evidence="3" key="1">
    <citation type="journal article" date="2019" name="Curr. Biol.">
        <title>Genome Sequence of Striga asiatica Provides Insight into the Evolution of Plant Parasitism.</title>
        <authorList>
            <person name="Yoshida S."/>
            <person name="Kim S."/>
            <person name="Wafula E.K."/>
            <person name="Tanskanen J."/>
            <person name="Kim Y.M."/>
            <person name="Honaas L."/>
            <person name="Yang Z."/>
            <person name="Spallek T."/>
            <person name="Conn C.E."/>
            <person name="Ichihashi Y."/>
            <person name="Cheong K."/>
            <person name="Cui S."/>
            <person name="Der J.P."/>
            <person name="Gundlach H."/>
            <person name="Jiao Y."/>
            <person name="Hori C."/>
            <person name="Ishida J.K."/>
            <person name="Kasahara H."/>
            <person name="Kiba T."/>
            <person name="Kim M.S."/>
            <person name="Koo N."/>
            <person name="Laohavisit A."/>
            <person name="Lee Y.H."/>
            <person name="Lumba S."/>
            <person name="McCourt P."/>
            <person name="Mortimer J.C."/>
            <person name="Mutuku J.M."/>
            <person name="Nomura T."/>
            <person name="Sasaki-Sekimoto Y."/>
            <person name="Seto Y."/>
            <person name="Wang Y."/>
            <person name="Wakatake T."/>
            <person name="Sakakibara H."/>
            <person name="Demura T."/>
            <person name="Yamaguchi S."/>
            <person name="Yoneyama K."/>
            <person name="Manabe R.I."/>
            <person name="Nelson D.C."/>
            <person name="Schulman A.H."/>
            <person name="Timko M.P."/>
            <person name="dePamphilis C.W."/>
            <person name="Choi D."/>
            <person name="Shirasu K."/>
        </authorList>
    </citation>
    <scope>NUCLEOTIDE SEQUENCE [LARGE SCALE GENOMIC DNA]</scope>
    <source>
        <strain evidence="3">cv. UVA1</strain>
    </source>
</reference>
<evidence type="ECO:0000313" key="2">
    <source>
        <dbReference type="EMBL" id="GER40303.1"/>
    </source>
</evidence>
<dbReference type="AlphaFoldDB" id="A0A5A7Q4Z6"/>
<organism evidence="2 3">
    <name type="scientific">Striga asiatica</name>
    <name type="common">Asiatic witchweed</name>
    <name type="synonym">Buchnera asiatica</name>
    <dbReference type="NCBI Taxonomy" id="4170"/>
    <lineage>
        <taxon>Eukaryota</taxon>
        <taxon>Viridiplantae</taxon>
        <taxon>Streptophyta</taxon>
        <taxon>Embryophyta</taxon>
        <taxon>Tracheophyta</taxon>
        <taxon>Spermatophyta</taxon>
        <taxon>Magnoliopsida</taxon>
        <taxon>eudicotyledons</taxon>
        <taxon>Gunneridae</taxon>
        <taxon>Pentapetalae</taxon>
        <taxon>asterids</taxon>
        <taxon>lamiids</taxon>
        <taxon>Lamiales</taxon>
        <taxon>Orobanchaceae</taxon>
        <taxon>Buchnereae</taxon>
        <taxon>Striga</taxon>
    </lineage>
</organism>
<evidence type="ECO:0000256" key="1">
    <source>
        <dbReference type="SAM" id="MobiDB-lite"/>
    </source>
</evidence>
<keyword evidence="3" id="KW-1185">Reference proteome</keyword>